<reference evidence="1 2" key="1">
    <citation type="submission" date="2023-09" db="EMBL/GenBank/DDBJ databases">
        <authorList>
            <person name="Wang M."/>
        </authorList>
    </citation>
    <scope>NUCLEOTIDE SEQUENCE [LARGE SCALE GENOMIC DNA]</scope>
    <source>
        <strain evidence="1">GT-2023</strain>
        <tissue evidence="1">Liver</tissue>
    </source>
</reference>
<evidence type="ECO:0000313" key="1">
    <source>
        <dbReference type="EMBL" id="KAL1257680.1"/>
    </source>
</evidence>
<sequence length="94" mass="10945">MPSSHVCCMLCFSRHWDQGRDSSFQQHAKNSLHWKREMTLVYLLNSFEDVVCVTGHKEITWQRSSLWGQKDADDKEKGAFVRIRAHVLLPARTA</sequence>
<protein>
    <submittedName>
        <fullName evidence="1">Uncharacterized protein</fullName>
    </submittedName>
</protein>
<gene>
    <name evidence="1" type="ORF">QQF64_010924</name>
</gene>
<organism evidence="1 2">
    <name type="scientific">Cirrhinus molitorella</name>
    <name type="common">mud carp</name>
    <dbReference type="NCBI Taxonomy" id="172907"/>
    <lineage>
        <taxon>Eukaryota</taxon>
        <taxon>Metazoa</taxon>
        <taxon>Chordata</taxon>
        <taxon>Craniata</taxon>
        <taxon>Vertebrata</taxon>
        <taxon>Euteleostomi</taxon>
        <taxon>Actinopterygii</taxon>
        <taxon>Neopterygii</taxon>
        <taxon>Teleostei</taxon>
        <taxon>Ostariophysi</taxon>
        <taxon>Cypriniformes</taxon>
        <taxon>Cyprinidae</taxon>
        <taxon>Labeoninae</taxon>
        <taxon>Labeonini</taxon>
        <taxon>Cirrhinus</taxon>
    </lineage>
</organism>
<comment type="caution">
    <text evidence="1">The sequence shown here is derived from an EMBL/GenBank/DDBJ whole genome shotgun (WGS) entry which is preliminary data.</text>
</comment>
<dbReference type="Proteomes" id="UP001558613">
    <property type="component" value="Unassembled WGS sequence"/>
</dbReference>
<proteinExistence type="predicted"/>
<evidence type="ECO:0000313" key="2">
    <source>
        <dbReference type="Proteomes" id="UP001558613"/>
    </source>
</evidence>
<accession>A0ABR3LZD9</accession>
<dbReference type="EMBL" id="JAYMGO010000017">
    <property type="protein sequence ID" value="KAL1257680.1"/>
    <property type="molecule type" value="Genomic_DNA"/>
</dbReference>
<keyword evidence="2" id="KW-1185">Reference proteome</keyword>
<name>A0ABR3LZD9_9TELE</name>